<dbReference type="InterPro" id="IPR009057">
    <property type="entry name" value="Homeodomain-like_sf"/>
</dbReference>
<sequence>MTGPTRLIEEGVTSDAKKKVPTRGAQLRFLDGGLDVLGSKGHAGLRLATVCEAVGATTGSFYHAFANWGDYTSELIQYWRTEKSGRLISNAREITDPAKRLTFLIDIGLHLPHESEAAIRVWAAHDPDVQAIQIEVDQERRRFIADAYFEATNDRELAERNATVAMYLLVGYESGSFHSREALAWAFQTFVDQSLS</sequence>
<organism evidence="1 2">
    <name type="scientific">Rhodococcus tibetensis</name>
    <dbReference type="NCBI Taxonomy" id="2965064"/>
    <lineage>
        <taxon>Bacteria</taxon>
        <taxon>Bacillati</taxon>
        <taxon>Actinomycetota</taxon>
        <taxon>Actinomycetes</taxon>
        <taxon>Mycobacteriales</taxon>
        <taxon>Nocardiaceae</taxon>
        <taxon>Rhodococcus</taxon>
    </lineage>
</organism>
<protein>
    <submittedName>
        <fullName evidence="1">TetR/AcrR family transcriptional regulator</fullName>
    </submittedName>
</protein>
<reference evidence="1 2" key="1">
    <citation type="submission" date="2022-07" db="EMBL/GenBank/DDBJ databases">
        <title>Degradation activity of malathion, p-nitrophenol and potential low-temperature adaptation strategy of Rhodococcus sp. FXJ9.536.</title>
        <authorList>
            <person name="Huang J."/>
            <person name="Huang Y."/>
        </authorList>
    </citation>
    <scope>NUCLEOTIDE SEQUENCE [LARGE SCALE GENOMIC DNA]</scope>
    <source>
        <strain evidence="1 2">FXJ9.536</strain>
    </source>
</reference>
<dbReference type="EMBL" id="JANFQF010000025">
    <property type="protein sequence ID" value="MCQ4122090.1"/>
    <property type="molecule type" value="Genomic_DNA"/>
</dbReference>
<evidence type="ECO:0000313" key="1">
    <source>
        <dbReference type="EMBL" id="MCQ4122090.1"/>
    </source>
</evidence>
<name>A0ABT1QIK5_9NOCA</name>
<keyword evidence="2" id="KW-1185">Reference proteome</keyword>
<dbReference type="SUPFAM" id="SSF46689">
    <property type="entry name" value="Homeodomain-like"/>
    <property type="match status" value="1"/>
</dbReference>
<evidence type="ECO:0000313" key="2">
    <source>
        <dbReference type="Proteomes" id="UP001524501"/>
    </source>
</evidence>
<accession>A0ABT1QIK5</accession>
<comment type="caution">
    <text evidence="1">The sequence shown here is derived from an EMBL/GenBank/DDBJ whole genome shotgun (WGS) entry which is preliminary data.</text>
</comment>
<dbReference type="Gene3D" id="1.10.357.10">
    <property type="entry name" value="Tetracycline Repressor, domain 2"/>
    <property type="match status" value="1"/>
</dbReference>
<proteinExistence type="predicted"/>
<gene>
    <name evidence="1" type="ORF">NOF53_23500</name>
</gene>
<dbReference type="RefSeq" id="WP_255973305.1">
    <property type="nucleotide sequence ID" value="NZ_JANFQF010000025.1"/>
</dbReference>
<dbReference type="Proteomes" id="UP001524501">
    <property type="component" value="Unassembled WGS sequence"/>
</dbReference>